<evidence type="ECO:0000313" key="3">
    <source>
        <dbReference type="Proteomes" id="UP000242913"/>
    </source>
</evidence>
<dbReference type="AlphaFoldDB" id="A0A238BQZ9"/>
<keyword evidence="1" id="KW-1133">Transmembrane helix</keyword>
<organism evidence="2 3">
    <name type="scientific">Onchocerca flexuosa</name>
    <dbReference type="NCBI Taxonomy" id="387005"/>
    <lineage>
        <taxon>Eukaryota</taxon>
        <taxon>Metazoa</taxon>
        <taxon>Ecdysozoa</taxon>
        <taxon>Nematoda</taxon>
        <taxon>Chromadorea</taxon>
        <taxon>Rhabditida</taxon>
        <taxon>Spirurina</taxon>
        <taxon>Spiruromorpha</taxon>
        <taxon>Filarioidea</taxon>
        <taxon>Onchocercidae</taxon>
        <taxon>Onchocerca</taxon>
    </lineage>
</organism>
<evidence type="ECO:0008006" key="4">
    <source>
        <dbReference type="Google" id="ProtNLM"/>
    </source>
</evidence>
<dbReference type="EMBL" id="KZ270043">
    <property type="protein sequence ID" value="OZC07085.1"/>
    <property type="molecule type" value="Genomic_DNA"/>
</dbReference>
<feature type="transmembrane region" description="Helical" evidence="1">
    <location>
        <begin position="93"/>
        <end position="113"/>
    </location>
</feature>
<accession>A0A238BQZ9</accession>
<feature type="transmembrane region" description="Helical" evidence="1">
    <location>
        <begin position="146"/>
        <end position="167"/>
    </location>
</feature>
<keyword evidence="3" id="KW-1185">Reference proteome</keyword>
<evidence type="ECO:0000256" key="1">
    <source>
        <dbReference type="SAM" id="Phobius"/>
    </source>
</evidence>
<protein>
    <recommendedName>
        <fullName evidence="4">Neur_chan_memb domain-containing protein</fullName>
    </recommendedName>
</protein>
<gene>
    <name evidence="2" type="ORF">X798_05890</name>
</gene>
<feature type="transmembrane region" description="Helical" evidence="1">
    <location>
        <begin position="228"/>
        <end position="250"/>
    </location>
</feature>
<dbReference type="OrthoDB" id="5975154at2759"/>
<keyword evidence="1" id="KW-0812">Transmembrane</keyword>
<feature type="non-terminal residue" evidence="2">
    <location>
        <position position="1"/>
    </location>
</feature>
<name>A0A238BQZ9_9BILA</name>
<sequence length="253" mass="29200">YPEEENDCCLFFSIDDFNFNQKIHFEVKAESKTAVSQIVKMEKISDELISPTDEYSAWMLEHRTVAITKIGGPDFEFLHVCIHARKQMSTLRIALRLPISITTMLMLLSPLFGHLITQIYVKLFTFSLQTISFIFLCSIAPENDTFFETVVILTVISTMINMIAIALSRVRRTVPPRHDVYLASKVINRLVCCIEPDPTASYFRHFDDSSQTNFENAQPDYTIEWRHIYIAVNNLFSAFAFIVFMIVAIFEIL</sequence>
<reference evidence="2 3" key="1">
    <citation type="submission" date="2015-12" db="EMBL/GenBank/DDBJ databases">
        <title>Draft genome of the nematode, Onchocerca flexuosa.</title>
        <authorList>
            <person name="Mitreva M."/>
        </authorList>
    </citation>
    <scope>NUCLEOTIDE SEQUENCE [LARGE SCALE GENOMIC DNA]</scope>
    <source>
        <strain evidence="2">Red Deer</strain>
    </source>
</reference>
<dbReference type="Proteomes" id="UP000242913">
    <property type="component" value="Unassembled WGS sequence"/>
</dbReference>
<evidence type="ECO:0000313" key="2">
    <source>
        <dbReference type="EMBL" id="OZC07085.1"/>
    </source>
</evidence>
<keyword evidence="1" id="KW-0472">Membrane</keyword>
<proteinExistence type="predicted"/>